<protein>
    <submittedName>
        <fullName evidence="2">General transcription factor IIIC, polypeptide 3</fullName>
    </submittedName>
</protein>
<sequence length="893" mass="104528">MDDRFVTNSSQWQVDTDINYHMDDMTHELSGFTDLNDQEEDDMPLGIQHIMQDAMLQAGHIENYNQLLYEDDEDDAMMEIDEHFGPENERLLMQNVANYKPVKRKRKGKRKVPKSYASLSDELNEMMQSANLRYIMGDEDQALEILRKVIHERPDAHEAWLSLGMIYNRRQDLKKMVECNMLAAHLSPKNGHLWKTLGFTSKEMNNIELAIYCFKKAVKFDSSDIESLWELSTIYIDQKQNNLALEGLNKILLIDNANPFVIKEIAKLYRENGEQEKALQLFENLEFLDQNVPLSTANKLDDELDMDDEEEAEVMGSLVKVKQRFGFEEISITMDLYIDLQEYEKALQCMKRGVARLHGYNVFDIDYNSDEEYEEGGYDVPLEILIKLGICRYLLGDIRAAKVQFDKLFHAEVDQYALLSFHVAELYMNGGQHEEALKYLKHICTGIDSESPVVWAKMAECYVELEEHNLAIEMYEQVLAFNPDNVEIQHAIIRIYEDIGEIDTAEKMQKRFANELEKRRSLLNNYVAPVYQSRIDYQPLFKYQSSVKRNEPKKPELENTNREEENSFLIMKLKQLGVNLDTSSKRQEYLRASRKLVDRFQNNPKHYLRKNSRDTNILRDYKARFLTFDEQADPEQELKMDKTFEGIRYCDWYNLLVEHVRLLAIEGRDEEAFQALKNTHNSDVYFPDFRKRYQLKLLCIEQVSMPDGFAMKDPTWLMEYGYIVQSPLFAISPTQKSLHRQLLKMANTDEDAHAHFFTLMGHIHLLGKNYQVAIHYYLKAKSILPDEPVINLCLAVSFLHRAFHKAERRSDNLIKGFTFVTQYRRLMNNSSESDYNVARAFHHVGLIHVAIPIYERCLDTEYGTDAAYNLHLIYIESGSYLLAKQVLKQCCTF</sequence>
<name>A0AAD5UPY7_9FUNG</name>
<dbReference type="InterPro" id="IPR019734">
    <property type="entry name" value="TPR_rpt"/>
</dbReference>
<dbReference type="Pfam" id="PF13432">
    <property type="entry name" value="TPR_16"/>
    <property type="match status" value="1"/>
</dbReference>
<evidence type="ECO:0000313" key="2">
    <source>
        <dbReference type="EMBL" id="KAJ3262084.1"/>
    </source>
</evidence>
<feature type="repeat" description="TPR" evidence="1">
    <location>
        <begin position="754"/>
        <end position="787"/>
    </location>
</feature>
<dbReference type="GO" id="GO:0000127">
    <property type="term" value="C:transcription factor TFIIIC complex"/>
    <property type="evidence" value="ECO:0007669"/>
    <property type="project" value="TreeGrafter"/>
</dbReference>
<feature type="repeat" description="TPR" evidence="1">
    <location>
        <begin position="191"/>
        <end position="224"/>
    </location>
</feature>
<dbReference type="Proteomes" id="UP001210925">
    <property type="component" value="Unassembled WGS sequence"/>
</dbReference>
<evidence type="ECO:0000256" key="1">
    <source>
        <dbReference type="PROSITE-ProRule" id="PRU00339"/>
    </source>
</evidence>
<gene>
    <name evidence="2" type="primary">GTF3C3</name>
    <name evidence="2" type="ORF">HK103_003927</name>
</gene>
<feature type="repeat" description="TPR" evidence="1">
    <location>
        <begin position="452"/>
        <end position="485"/>
    </location>
</feature>
<accession>A0AAD5UPY7</accession>
<keyword evidence="1" id="KW-0802">TPR repeat</keyword>
<comment type="caution">
    <text evidence="2">The sequence shown here is derived from an EMBL/GenBank/DDBJ whole genome shotgun (WGS) entry which is preliminary data.</text>
</comment>
<dbReference type="GO" id="GO:0006383">
    <property type="term" value="P:transcription by RNA polymerase III"/>
    <property type="evidence" value="ECO:0007669"/>
    <property type="project" value="InterPro"/>
</dbReference>
<dbReference type="SUPFAM" id="SSF48452">
    <property type="entry name" value="TPR-like"/>
    <property type="match status" value="2"/>
</dbReference>
<dbReference type="EMBL" id="JADGKB010000003">
    <property type="protein sequence ID" value="KAJ3262084.1"/>
    <property type="molecule type" value="Genomic_DNA"/>
</dbReference>
<reference evidence="2" key="1">
    <citation type="submission" date="2020-05" db="EMBL/GenBank/DDBJ databases">
        <title>Phylogenomic resolution of chytrid fungi.</title>
        <authorList>
            <person name="Stajich J.E."/>
            <person name="Amses K."/>
            <person name="Simmons R."/>
            <person name="Seto K."/>
            <person name="Myers J."/>
            <person name="Bonds A."/>
            <person name="Quandt C.A."/>
            <person name="Barry K."/>
            <person name="Liu P."/>
            <person name="Grigoriev I."/>
            <person name="Longcore J.E."/>
            <person name="James T.Y."/>
        </authorList>
    </citation>
    <scope>NUCLEOTIDE SEQUENCE</scope>
    <source>
        <strain evidence="2">PLAUS21</strain>
    </source>
</reference>
<keyword evidence="3" id="KW-1185">Reference proteome</keyword>
<dbReference type="PANTHER" id="PTHR23082:SF0">
    <property type="entry name" value="GENERAL TRANSCRIPTION FACTOR 3C POLYPEPTIDE 3"/>
    <property type="match status" value="1"/>
</dbReference>
<dbReference type="PROSITE" id="PS50005">
    <property type="entry name" value="TPR"/>
    <property type="match status" value="4"/>
</dbReference>
<dbReference type="SMART" id="SM00028">
    <property type="entry name" value="TPR"/>
    <property type="match status" value="8"/>
</dbReference>
<feature type="repeat" description="TPR" evidence="1">
    <location>
        <begin position="157"/>
        <end position="190"/>
    </location>
</feature>
<dbReference type="Gene3D" id="1.25.40.10">
    <property type="entry name" value="Tetratricopeptide repeat domain"/>
    <property type="match status" value="3"/>
</dbReference>
<dbReference type="AlphaFoldDB" id="A0AAD5UPY7"/>
<organism evidence="2 3">
    <name type="scientific">Boothiomyces macroporosus</name>
    <dbReference type="NCBI Taxonomy" id="261099"/>
    <lineage>
        <taxon>Eukaryota</taxon>
        <taxon>Fungi</taxon>
        <taxon>Fungi incertae sedis</taxon>
        <taxon>Chytridiomycota</taxon>
        <taxon>Chytridiomycota incertae sedis</taxon>
        <taxon>Chytridiomycetes</taxon>
        <taxon>Rhizophydiales</taxon>
        <taxon>Terramycetaceae</taxon>
        <taxon>Boothiomyces</taxon>
    </lineage>
</organism>
<dbReference type="PANTHER" id="PTHR23082">
    <property type="entry name" value="TRANSCRIPTION INITIATION FACTOR IIIC TFIIIC , POLYPEPTIDE 3-RELATED"/>
    <property type="match status" value="1"/>
</dbReference>
<dbReference type="InterPro" id="IPR039340">
    <property type="entry name" value="Tfc4/TFIIIC-102/Sfc4"/>
</dbReference>
<dbReference type="Pfam" id="PF13181">
    <property type="entry name" value="TPR_8"/>
    <property type="match status" value="1"/>
</dbReference>
<evidence type="ECO:0000313" key="3">
    <source>
        <dbReference type="Proteomes" id="UP001210925"/>
    </source>
</evidence>
<dbReference type="InterPro" id="IPR011990">
    <property type="entry name" value="TPR-like_helical_dom_sf"/>
</dbReference>
<proteinExistence type="predicted"/>